<reference evidence="4 5" key="1">
    <citation type="submission" date="2018-03" db="EMBL/GenBank/DDBJ databases">
        <title>Genomic Encyclopedia of Type Strains, Phase III (KMG-III): the genomes of soil and plant-associated and newly described type strains.</title>
        <authorList>
            <person name="Whitman W."/>
        </authorList>
    </citation>
    <scope>NUCLEOTIDE SEQUENCE [LARGE SCALE GENOMIC DNA]</scope>
    <source>
        <strain evidence="4 5">CGMCC 1.12484</strain>
    </source>
</reference>
<evidence type="ECO:0000313" key="5">
    <source>
        <dbReference type="Proteomes" id="UP000237983"/>
    </source>
</evidence>
<dbReference type="SUPFAM" id="SSF50475">
    <property type="entry name" value="FMN-binding split barrel"/>
    <property type="match status" value="1"/>
</dbReference>
<evidence type="ECO:0000256" key="2">
    <source>
        <dbReference type="ARBA" id="ARBA00023002"/>
    </source>
</evidence>
<dbReference type="AlphaFoldDB" id="A0A2T0VDV2"/>
<dbReference type="GO" id="GO:0042602">
    <property type="term" value="F:riboflavin reductase (NADPH) activity"/>
    <property type="evidence" value="ECO:0007669"/>
    <property type="project" value="TreeGrafter"/>
</dbReference>
<evidence type="ECO:0000256" key="1">
    <source>
        <dbReference type="ARBA" id="ARBA00008898"/>
    </source>
</evidence>
<feature type="domain" description="Flavin reductase like" evidence="3">
    <location>
        <begin position="16"/>
        <end position="160"/>
    </location>
</feature>
<gene>
    <name evidence="4" type="ORF">B0I08_10457</name>
</gene>
<dbReference type="Gene3D" id="2.30.110.10">
    <property type="entry name" value="Electron Transport, Fmn-binding Protein, Chain A"/>
    <property type="match status" value="1"/>
</dbReference>
<dbReference type="RefSeq" id="WP_106211754.1">
    <property type="nucleotide sequence ID" value="NZ_PVTL01000004.1"/>
</dbReference>
<dbReference type="GO" id="GO:0010181">
    <property type="term" value="F:FMN binding"/>
    <property type="evidence" value="ECO:0007669"/>
    <property type="project" value="InterPro"/>
</dbReference>
<organism evidence="4 5">
    <name type="scientific">Glaciihabitans tibetensis</name>
    <dbReference type="NCBI Taxonomy" id="1266600"/>
    <lineage>
        <taxon>Bacteria</taxon>
        <taxon>Bacillati</taxon>
        <taxon>Actinomycetota</taxon>
        <taxon>Actinomycetes</taxon>
        <taxon>Micrococcales</taxon>
        <taxon>Microbacteriaceae</taxon>
        <taxon>Glaciihabitans</taxon>
    </lineage>
</organism>
<proteinExistence type="inferred from homology"/>
<evidence type="ECO:0000313" key="4">
    <source>
        <dbReference type="EMBL" id="PRY68355.1"/>
    </source>
</evidence>
<dbReference type="Pfam" id="PF01613">
    <property type="entry name" value="Flavin_Reduct"/>
    <property type="match status" value="1"/>
</dbReference>
<dbReference type="PANTHER" id="PTHR30466:SF11">
    <property type="entry name" value="FLAVIN-DEPENDENT MONOOXYGENASE, REDUCTASE SUBUNIT HSAB"/>
    <property type="match status" value="1"/>
</dbReference>
<comment type="caution">
    <text evidence="4">The sequence shown here is derived from an EMBL/GenBank/DDBJ whole genome shotgun (WGS) entry which is preliminary data.</text>
</comment>
<dbReference type="InterPro" id="IPR050268">
    <property type="entry name" value="NADH-dep_flavin_reductase"/>
</dbReference>
<accession>A0A2T0VDV2</accession>
<dbReference type="EMBL" id="PVTL01000004">
    <property type="protein sequence ID" value="PRY68355.1"/>
    <property type="molecule type" value="Genomic_DNA"/>
</dbReference>
<keyword evidence="5" id="KW-1185">Reference proteome</keyword>
<dbReference type="InterPro" id="IPR002563">
    <property type="entry name" value="Flavin_Rdtase-like_dom"/>
</dbReference>
<protein>
    <submittedName>
        <fullName evidence="4">Flavin reductase (DIM6/NTAB) family NADH-FMN oxidoreductase RutF</fullName>
    </submittedName>
</protein>
<sequence length="170" mass="18047">MQNLTMTDQKAIETAFAGFPSGVAALTALVDGVPTGLVATSFTVGISFDPPLVLFSVRNSSTTWPVLRRAVRIGVSVLGSEHEAACMQLASRDRDRFAGLATETTADGAIFLHDSVMWLDCHISVEIPAGDHSVIVLAVQSVKHAAGVEPLIYHSRTFRKLVTEAADLAA</sequence>
<name>A0A2T0VDV2_9MICO</name>
<dbReference type="OrthoDB" id="9792858at2"/>
<dbReference type="SMART" id="SM00903">
    <property type="entry name" value="Flavin_Reduct"/>
    <property type="match status" value="1"/>
</dbReference>
<dbReference type="InterPro" id="IPR012349">
    <property type="entry name" value="Split_barrel_FMN-bd"/>
</dbReference>
<evidence type="ECO:0000259" key="3">
    <source>
        <dbReference type="SMART" id="SM00903"/>
    </source>
</evidence>
<comment type="similarity">
    <text evidence="1">Belongs to the non-flavoprotein flavin reductase family.</text>
</comment>
<dbReference type="PANTHER" id="PTHR30466">
    <property type="entry name" value="FLAVIN REDUCTASE"/>
    <property type="match status" value="1"/>
</dbReference>
<dbReference type="Proteomes" id="UP000237983">
    <property type="component" value="Unassembled WGS sequence"/>
</dbReference>
<keyword evidence="2" id="KW-0560">Oxidoreductase</keyword>